<feature type="region of interest" description="Disordered" evidence="2">
    <location>
        <begin position="407"/>
        <end position="436"/>
    </location>
</feature>
<evidence type="ECO:0000256" key="1">
    <source>
        <dbReference type="SAM" id="Coils"/>
    </source>
</evidence>
<dbReference type="Proteomes" id="UP001148786">
    <property type="component" value="Unassembled WGS sequence"/>
</dbReference>
<gene>
    <name evidence="3" type="ORF">NLJ89_g3877</name>
</gene>
<feature type="compositionally biased region" description="Acidic residues" evidence="2">
    <location>
        <begin position="283"/>
        <end position="293"/>
    </location>
</feature>
<dbReference type="AlphaFoldDB" id="A0A9W8MX08"/>
<organism evidence="3 4">
    <name type="scientific">Agrocybe chaxingu</name>
    <dbReference type="NCBI Taxonomy" id="84603"/>
    <lineage>
        <taxon>Eukaryota</taxon>
        <taxon>Fungi</taxon>
        <taxon>Dikarya</taxon>
        <taxon>Basidiomycota</taxon>
        <taxon>Agaricomycotina</taxon>
        <taxon>Agaricomycetes</taxon>
        <taxon>Agaricomycetidae</taxon>
        <taxon>Agaricales</taxon>
        <taxon>Agaricineae</taxon>
        <taxon>Strophariaceae</taxon>
        <taxon>Agrocybe</taxon>
    </lineage>
</organism>
<comment type="caution">
    <text evidence="3">The sequence shown here is derived from an EMBL/GenBank/DDBJ whole genome shotgun (WGS) entry which is preliminary data.</text>
</comment>
<feature type="region of interest" description="Disordered" evidence="2">
    <location>
        <begin position="459"/>
        <end position="529"/>
    </location>
</feature>
<keyword evidence="1" id="KW-0175">Coiled coil</keyword>
<dbReference type="OrthoDB" id="99432at2759"/>
<dbReference type="PANTHER" id="PTHR34409">
    <property type="entry name" value="SET DOMAIN-CONTAINING PROTEIN"/>
    <property type="match status" value="1"/>
</dbReference>
<feature type="compositionally biased region" description="Low complexity" evidence="2">
    <location>
        <begin position="95"/>
        <end position="107"/>
    </location>
</feature>
<accession>A0A9W8MX08</accession>
<feature type="region of interest" description="Disordered" evidence="2">
    <location>
        <begin position="1"/>
        <end position="25"/>
    </location>
</feature>
<feature type="region of interest" description="Disordered" evidence="2">
    <location>
        <begin position="272"/>
        <end position="322"/>
    </location>
</feature>
<evidence type="ECO:0000313" key="3">
    <source>
        <dbReference type="EMBL" id="KAJ3511822.1"/>
    </source>
</evidence>
<dbReference type="EMBL" id="JANKHO010000302">
    <property type="protein sequence ID" value="KAJ3511822.1"/>
    <property type="molecule type" value="Genomic_DNA"/>
</dbReference>
<feature type="region of interest" description="Disordered" evidence="2">
    <location>
        <begin position="577"/>
        <end position="596"/>
    </location>
</feature>
<sequence length="596" mass="64905">MSGLPPHPPAAPGSAPGAPPAPPPYVIQYNQAGVAFFTDATGRRFYGSAAVPAPLGSYPQPAQSSGILPPAIQPPHDNMHDGPNGPHLYQINGPSIPSSSTQPIIDPALISLPDDSNDDLTDGPTIAKAHGHLPTSKVAGARRDKGKAKAKAAPSAPRGAKGKAKAVADPSRKRKRQAVSEDDEDEDEGAKRGRPRGSGNYTADDTSTLLDFVEKELPLGQRGWERIHQTKFKQLSKTTKPTGDAYCLPDVKRAHNIDCLINEKACTRDLSDSEFEGVQGGGDGEDEDDEDFENQPSSKDRDTIRDAIIRRGAPTERRTSRTNGLDIMSKLSNAFDPAVQQARDVERANRSMQNAQLLSLNQQLRDANAAIDSLRTQLATCQNHIHNVERARDRAELKLEMMEISRGQPTPQVGQPYRSHHHRRSPDTKASLVRVRGKTMAQEYYPEGGIRTYWYTDPSTAEEDSDKENTPPHARWRRRHQQHASTSRRPDASHTLHSPWSPIPEHSSRNANAHAGSSHQHFTDPDDLVIRPPSPFRSAMRGLNSVVTPRRPFIGSVPDGCDNELGVDEGVLGACDKNVSMGKGKGKAADPGSEHE</sequence>
<dbReference type="PANTHER" id="PTHR34409:SF1">
    <property type="entry name" value="MYB-LIKE DOMAIN-CONTAINING PROTEIN"/>
    <property type="match status" value="1"/>
</dbReference>
<name>A0A9W8MX08_9AGAR</name>
<feature type="compositionally biased region" description="Basic and acidic residues" evidence="2">
    <location>
        <begin position="298"/>
        <end position="319"/>
    </location>
</feature>
<protein>
    <submittedName>
        <fullName evidence="3">Uncharacterized protein</fullName>
    </submittedName>
</protein>
<evidence type="ECO:0000256" key="2">
    <source>
        <dbReference type="SAM" id="MobiDB-lite"/>
    </source>
</evidence>
<reference evidence="3" key="1">
    <citation type="submission" date="2022-07" db="EMBL/GenBank/DDBJ databases">
        <title>Genome Sequence of Agrocybe chaxingu.</title>
        <authorList>
            <person name="Buettner E."/>
        </authorList>
    </citation>
    <scope>NUCLEOTIDE SEQUENCE</scope>
    <source>
        <strain evidence="3">MP-N11</strain>
    </source>
</reference>
<evidence type="ECO:0000313" key="4">
    <source>
        <dbReference type="Proteomes" id="UP001148786"/>
    </source>
</evidence>
<feature type="coiled-coil region" evidence="1">
    <location>
        <begin position="357"/>
        <end position="405"/>
    </location>
</feature>
<feature type="region of interest" description="Disordered" evidence="2">
    <location>
        <begin position="95"/>
        <end position="207"/>
    </location>
</feature>
<keyword evidence="4" id="KW-1185">Reference proteome</keyword>
<feature type="compositionally biased region" description="Polar residues" evidence="2">
    <location>
        <begin position="509"/>
        <end position="520"/>
    </location>
</feature>
<proteinExistence type="predicted"/>
<feature type="compositionally biased region" description="Low complexity" evidence="2">
    <location>
        <begin position="151"/>
        <end position="169"/>
    </location>
</feature>